<accession>A0A1C3H4R0</accession>
<keyword evidence="1" id="KW-0472">Membrane</keyword>
<proteinExistence type="predicted"/>
<evidence type="ECO:0000256" key="1">
    <source>
        <dbReference type="SAM" id="Phobius"/>
    </source>
</evidence>
<keyword evidence="1" id="KW-0812">Transmembrane</keyword>
<sequence>MRRGAPYGVVFIRVLCLKFYVDGYKTRNKKIMQRNGNLKRF</sequence>
<reference evidence="3" key="1">
    <citation type="submission" date="2016-04" db="EMBL/GenBank/DDBJ databases">
        <authorList>
            <person name="Tagini F."/>
        </authorList>
    </citation>
    <scope>NUCLEOTIDE SEQUENCE [LARGE SCALE GENOMIC DNA]</scope>
    <source>
        <strain evidence="3">CHUV0807</strain>
    </source>
</reference>
<name>A0A1C3H4R0_9GAMM</name>
<dbReference type="Proteomes" id="UP000190837">
    <property type="component" value="Unassembled WGS sequence"/>
</dbReference>
<organism evidence="2 3">
    <name type="scientific">Cardiobacterium hominis</name>
    <dbReference type="NCBI Taxonomy" id="2718"/>
    <lineage>
        <taxon>Bacteria</taxon>
        <taxon>Pseudomonadati</taxon>
        <taxon>Pseudomonadota</taxon>
        <taxon>Gammaproteobacteria</taxon>
        <taxon>Cardiobacteriales</taxon>
        <taxon>Cardiobacteriaceae</taxon>
        <taxon>Cardiobacterium</taxon>
    </lineage>
</organism>
<dbReference type="AlphaFoldDB" id="A0A1C3H4R0"/>
<evidence type="ECO:0000313" key="2">
    <source>
        <dbReference type="EMBL" id="SAM65392.1"/>
    </source>
</evidence>
<dbReference type="EMBL" id="FKLO01000049">
    <property type="protein sequence ID" value="SAM65392.1"/>
    <property type="molecule type" value="Genomic_DNA"/>
</dbReference>
<evidence type="ECO:0000313" key="3">
    <source>
        <dbReference type="Proteomes" id="UP000190837"/>
    </source>
</evidence>
<keyword evidence="1" id="KW-1133">Transmembrane helix</keyword>
<gene>
    <name evidence="2" type="ORF">CHUV0807_1347</name>
</gene>
<protein>
    <submittedName>
        <fullName evidence="2">Uncharacterized protein</fullName>
    </submittedName>
</protein>
<feature type="transmembrane region" description="Helical" evidence="1">
    <location>
        <begin position="6"/>
        <end position="24"/>
    </location>
</feature>